<gene>
    <name evidence="1" type="ORF">QUF54_08340</name>
</gene>
<dbReference type="EMBL" id="JAUCGM010000588">
    <property type="protein sequence ID" value="MDM8563348.1"/>
    <property type="molecule type" value="Genomic_DNA"/>
</dbReference>
<reference evidence="1" key="1">
    <citation type="submission" date="2023-06" db="EMBL/GenBank/DDBJ databases">
        <title>Uncultivated large filamentous bacteria from sulfidic sediments reveal new species and different genomic features in energy metabolism and defense.</title>
        <authorList>
            <person name="Fonseca A."/>
        </authorList>
    </citation>
    <scope>NUCLEOTIDE SEQUENCE</scope>
    <source>
        <strain evidence="1">HSG4</strain>
    </source>
</reference>
<keyword evidence="2" id="KW-1185">Reference proteome</keyword>
<sequence length="69" mass="8435">MRIAKAKALYSMMNKEIRFFQKIGFLCESPKLKHSRFQFFEEKLKPRMYSMMNKEIRFFQKIGFLCESP</sequence>
<evidence type="ECO:0000313" key="1">
    <source>
        <dbReference type="EMBL" id="MDM8563348.1"/>
    </source>
</evidence>
<evidence type="ECO:0000313" key="2">
    <source>
        <dbReference type="Proteomes" id="UP001171945"/>
    </source>
</evidence>
<protein>
    <submittedName>
        <fullName evidence="1">Uncharacterized protein</fullName>
    </submittedName>
</protein>
<proteinExistence type="predicted"/>
<accession>A0ABT7VUX3</accession>
<dbReference type="Proteomes" id="UP001171945">
    <property type="component" value="Unassembled WGS sequence"/>
</dbReference>
<name>A0ABT7VUX3_9GAMM</name>
<comment type="caution">
    <text evidence="1">The sequence shown here is derived from an EMBL/GenBank/DDBJ whole genome shotgun (WGS) entry which is preliminary data.</text>
</comment>
<organism evidence="1 2">
    <name type="scientific">Candidatus Marithioploca araucensis</name>
    <dbReference type="NCBI Taxonomy" id="70273"/>
    <lineage>
        <taxon>Bacteria</taxon>
        <taxon>Pseudomonadati</taxon>
        <taxon>Pseudomonadota</taxon>
        <taxon>Gammaproteobacteria</taxon>
        <taxon>Thiotrichales</taxon>
        <taxon>Thiotrichaceae</taxon>
        <taxon>Candidatus Marithioploca</taxon>
    </lineage>
</organism>
<feature type="non-terminal residue" evidence="1">
    <location>
        <position position="69"/>
    </location>
</feature>